<organism evidence="3 4">
    <name type="scientific">[Lactobacillus] rogosae</name>
    <dbReference type="NCBI Taxonomy" id="706562"/>
    <lineage>
        <taxon>Bacteria</taxon>
        <taxon>Bacillati</taxon>
        <taxon>Bacillota</taxon>
        <taxon>Clostridia</taxon>
        <taxon>Lachnospirales</taxon>
        <taxon>Lachnospiraceae</taxon>
        <taxon>Lachnospira</taxon>
    </lineage>
</organism>
<gene>
    <name evidence="3" type="ORF">WMO14_10100</name>
</gene>
<dbReference type="InterPro" id="IPR055259">
    <property type="entry name" value="YkvP/CgeB_Glyco_trans-like"/>
</dbReference>
<evidence type="ECO:0000259" key="2">
    <source>
        <dbReference type="Pfam" id="PF13524"/>
    </source>
</evidence>
<sequence>MRILEFENHHFGVEDIKEALTEMGHELTVVSTPLFLERASEEFDKLFEEQITGQHYDAVFSFNYSAAVSTNCNRHNIPYISWIYDSPLLTLYSYTITNPCNYIFLFDSEQYLQLKNGGINTVYYMPLAVNTARLDRMPMNTRVHQVFDSDVSFVGSMYNEKGNFYERLENISPYVKGYLDAVINAQQRIYGANFLEDVLSPDIIKAIQEITPYTPNKDGIETPSYVYANYFLARKVTQNERFEILKAVSDHFTTKLYTHNPTPELPDVINKGPIDFYDNMPYVFKCSKINLNITLRSIKSGIPLRCMDIMGAGGFLLTNYQADFLEYFTPDKDFVYYESIDDLIRKCDYYIKHEDERKAIALNGYNKVKEFHNYKVRLNDIFKIAGLI</sequence>
<dbReference type="RefSeq" id="WP_090140814.1">
    <property type="nucleotide sequence ID" value="NZ_DAWDOP010000021.1"/>
</dbReference>
<name>A0ABV1BWX1_9FIRM</name>
<comment type="caution">
    <text evidence="3">The sequence shown here is derived from an EMBL/GenBank/DDBJ whole genome shotgun (WGS) entry which is preliminary data.</text>
</comment>
<dbReference type="InterPro" id="IPR024542">
    <property type="entry name" value="YkvP_N"/>
</dbReference>
<protein>
    <submittedName>
        <fullName evidence="3">DUF3880 domain-containing protein</fullName>
    </submittedName>
</protein>
<dbReference type="EMBL" id="JBBMER010000007">
    <property type="protein sequence ID" value="MEQ2380231.1"/>
    <property type="molecule type" value="Genomic_DNA"/>
</dbReference>
<reference evidence="3 4" key="1">
    <citation type="submission" date="2024-03" db="EMBL/GenBank/DDBJ databases">
        <title>Human intestinal bacterial collection.</title>
        <authorList>
            <person name="Pauvert C."/>
            <person name="Hitch T.C.A."/>
            <person name="Clavel T."/>
        </authorList>
    </citation>
    <scope>NUCLEOTIDE SEQUENCE [LARGE SCALE GENOMIC DNA]</scope>
    <source>
        <strain evidence="3 4">CLA-AA-H255</strain>
    </source>
</reference>
<accession>A0ABV1BWX1</accession>
<evidence type="ECO:0000313" key="3">
    <source>
        <dbReference type="EMBL" id="MEQ2380231.1"/>
    </source>
</evidence>
<dbReference type="Pfam" id="PF12996">
    <property type="entry name" value="DUF3880"/>
    <property type="match status" value="1"/>
</dbReference>
<dbReference type="Pfam" id="PF13524">
    <property type="entry name" value="Glyco_trans_1_2"/>
    <property type="match status" value="1"/>
</dbReference>
<evidence type="ECO:0000313" key="4">
    <source>
        <dbReference type="Proteomes" id="UP001442364"/>
    </source>
</evidence>
<feature type="domain" description="Spore protein YkvP N-terminal" evidence="1">
    <location>
        <begin position="81"/>
        <end position="158"/>
    </location>
</feature>
<proteinExistence type="predicted"/>
<keyword evidence="4" id="KW-1185">Reference proteome</keyword>
<evidence type="ECO:0000259" key="1">
    <source>
        <dbReference type="Pfam" id="PF12996"/>
    </source>
</evidence>
<dbReference type="Proteomes" id="UP001442364">
    <property type="component" value="Unassembled WGS sequence"/>
</dbReference>
<feature type="domain" description="Spore protein YkvP/CgeB glycosyl transferase-like" evidence="2">
    <location>
        <begin position="276"/>
        <end position="381"/>
    </location>
</feature>